<evidence type="ECO:0000313" key="6">
    <source>
        <dbReference type="EMBL" id="KAJ4457649.1"/>
    </source>
</evidence>
<accession>A0ABQ8UEG4</accession>
<feature type="region of interest" description="Disordered" evidence="3">
    <location>
        <begin position="276"/>
        <end position="345"/>
    </location>
</feature>
<evidence type="ECO:0000313" key="7">
    <source>
        <dbReference type="Proteomes" id="UP001141327"/>
    </source>
</evidence>
<organism evidence="6 7">
    <name type="scientific">Paratrimastix pyriformis</name>
    <dbReference type="NCBI Taxonomy" id="342808"/>
    <lineage>
        <taxon>Eukaryota</taxon>
        <taxon>Metamonada</taxon>
        <taxon>Preaxostyla</taxon>
        <taxon>Paratrimastigidae</taxon>
        <taxon>Paratrimastix</taxon>
    </lineage>
</organism>
<evidence type="ECO:0000256" key="1">
    <source>
        <dbReference type="ARBA" id="ARBA00022723"/>
    </source>
</evidence>
<feature type="domain" description="PDEase" evidence="5">
    <location>
        <begin position="1"/>
        <end position="233"/>
    </location>
</feature>
<sequence length="345" mass="37348">MVVNGRMCGRVLEWAEVLGLLLAAVGHDAGHGGTNNEFEVSTGTALAARYGGSSVLEQHHLERTLEALQATQLIGHLEAPTQELVRAAIREAILATDMARHFELIRNAEYLGDVFDRPLAESSPLQRRLLISLLIKAADVSNPTRPFPQALDSAVRCLAEFTAQGDREKTLGLKVPPLRDRALLEPVKAQLDFIAFIVKPLFVIMSRSFPVFLLCLRTLNHNVRNYKQHGPLARCLAAGRDQPALVQEALAQWAALQLQEGGLLSASSSFKRLPRLVSAPCGPTQRPGPSQRHPAQPPPAAGPLPPHPPASAARSRPPAPPPSGLPLLLAPARTRLHSRARGPER</sequence>
<dbReference type="EMBL" id="JAPMOS010000042">
    <property type="protein sequence ID" value="KAJ4457649.1"/>
    <property type="molecule type" value="Genomic_DNA"/>
</dbReference>
<gene>
    <name evidence="6" type="ORF">PAPYR_6784</name>
</gene>
<evidence type="ECO:0000259" key="5">
    <source>
        <dbReference type="PROSITE" id="PS51845"/>
    </source>
</evidence>
<name>A0ABQ8UEG4_9EUKA</name>
<dbReference type="Gene3D" id="1.10.1300.10">
    <property type="entry name" value="3'5'-cyclic nucleotide phosphodiesterase, catalytic domain"/>
    <property type="match status" value="1"/>
</dbReference>
<dbReference type="Pfam" id="PF00233">
    <property type="entry name" value="PDEase_I"/>
    <property type="match status" value="1"/>
</dbReference>
<dbReference type="InterPro" id="IPR023088">
    <property type="entry name" value="PDEase"/>
</dbReference>
<comment type="caution">
    <text evidence="6">The sequence shown here is derived from an EMBL/GenBank/DDBJ whole genome shotgun (WGS) entry which is preliminary data.</text>
</comment>
<evidence type="ECO:0000256" key="2">
    <source>
        <dbReference type="ARBA" id="ARBA00022801"/>
    </source>
</evidence>
<protein>
    <submittedName>
        <fullName evidence="6">3</fullName>
    </submittedName>
</protein>
<reference evidence="6" key="1">
    <citation type="journal article" date="2022" name="bioRxiv">
        <title>Genomics of Preaxostyla Flagellates Illuminates Evolutionary Transitions and the Path Towards Mitochondrial Loss.</title>
        <authorList>
            <person name="Novak L.V.F."/>
            <person name="Treitli S.C."/>
            <person name="Pyrih J."/>
            <person name="Halakuc P."/>
            <person name="Pipaliya S.V."/>
            <person name="Vacek V."/>
            <person name="Brzon O."/>
            <person name="Soukal P."/>
            <person name="Eme L."/>
            <person name="Dacks J.B."/>
            <person name="Karnkowska A."/>
            <person name="Elias M."/>
            <person name="Hampl V."/>
        </authorList>
    </citation>
    <scope>NUCLEOTIDE SEQUENCE</scope>
    <source>
        <strain evidence="6">RCP-MX</strain>
    </source>
</reference>
<dbReference type="InterPro" id="IPR036971">
    <property type="entry name" value="PDEase_catalytic_dom_sf"/>
</dbReference>
<keyword evidence="7" id="KW-1185">Reference proteome</keyword>
<feature type="compositionally biased region" description="Pro residues" evidence="3">
    <location>
        <begin position="295"/>
        <end position="309"/>
    </location>
</feature>
<dbReference type="InterPro" id="IPR003607">
    <property type="entry name" value="HD/PDEase_dom"/>
</dbReference>
<dbReference type="InterPro" id="IPR002073">
    <property type="entry name" value="PDEase_catalytic_dom"/>
</dbReference>
<keyword evidence="2" id="KW-0378">Hydrolase</keyword>
<dbReference type="PANTHER" id="PTHR11347">
    <property type="entry name" value="CYCLIC NUCLEOTIDE PHOSPHODIESTERASE"/>
    <property type="match status" value="1"/>
</dbReference>
<dbReference type="Proteomes" id="UP001141327">
    <property type="component" value="Unassembled WGS sequence"/>
</dbReference>
<dbReference type="CDD" id="cd00077">
    <property type="entry name" value="HDc"/>
    <property type="match status" value="1"/>
</dbReference>
<keyword evidence="1" id="KW-0479">Metal-binding</keyword>
<dbReference type="PRINTS" id="PR00387">
    <property type="entry name" value="PDIESTERASE1"/>
</dbReference>
<dbReference type="PROSITE" id="PS51845">
    <property type="entry name" value="PDEASE_I_2"/>
    <property type="match status" value="1"/>
</dbReference>
<feature type="signal peptide" evidence="4">
    <location>
        <begin position="1"/>
        <end position="23"/>
    </location>
</feature>
<proteinExistence type="predicted"/>
<keyword evidence="4" id="KW-0732">Signal</keyword>
<feature type="chain" id="PRO_5046932846" evidence="4">
    <location>
        <begin position="24"/>
        <end position="345"/>
    </location>
</feature>
<feature type="compositionally biased region" description="Basic residues" evidence="3">
    <location>
        <begin position="334"/>
        <end position="345"/>
    </location>
</feature>
<evidence type="ECO:0000256" key="3">
    <source>
        <dbReference type="SAM" id="MobiDB-lite"/>
    </source>
</evidence>
<dbReference type="SUPFAM" id="SSF109604">
    <property type="entry name" value="HD-domain/PDEase-like"/>
    <property type="match status" value="1"/>
</dbReference>
<evidence type="ECO:0000256" key="4">
    <source>
        <dbReference type="SAM" id="SignalP"/>
    </source>
</evidence>